<feature type="transmembrane region" description="Helical" evidence="6">
    <location>
        <begin position="91"/>
        <end position="109"/>
    </location>
</feature>
<evidence type="ECO:0000256" key="5">
    <source>
        <dbReference type="ARBA" id="ARBA00023136"/>
    </source>
</evidence>
<evidence type="ECO:0000256" key="4">
    <source>
        <dbReference type="ARBA" id="ARBA00022989"/>
    </source>
</evidence>
<dbReference type="PANTHER" id="PTHR23504">
    <property type="entry name" value="MAJOR FACILITATOR SUPERFAMILY DOMAIN-CONTAINING PROTEIN 10"/>
    <property type="match status" value="1"/>
</dbReference>
<feature type="transmembrane region" description="Helical" evidence="6">
    <location>
        <begin position="29"/>
        <end position="51"/>
    </location>
</feature>
<dbReference type="Pfam" id="PF07690">
    <property type="entry name" value="MFS_1"/>
    <property type="match status" value="1"/>
</dbReference>
<keyword evidence="3 6" id="KW-0812">Transmembrane</keyword>
<evidence type="ECO:0000256" key="2">
    <source>
        <dbReference type="ARBA" id="ARBA00022448"/>
    </source>
</evidence>
<accession>A0ABD3QW04</accession>
<keyword evidence="8" id="KW-1185">Reference proteome</keyword>
<feature type="transmembrane region" description="Helical" evidence="6">
    <location>
        <begin position="63"/>
        <end position="85"/>
    </location>
</feature>
<dbReference type="Gene3D" id="1.20.1250.20">
    <property type="entry name" value="MFS general substrate transporter like domains"/>
    <property type="match status" value="2"/>
</dbReference>
<feature type="transmembrane region" description="Helical" evidence="6">
    <location>
        <begin position="430"/>
        <end position="451"/>
    </location>
</feature>
<protein>
    <recommendedName>
        <fullName evidence="9">Major facilitator superfamily (MFS) profile domain-containing protein</fullName>
    </recommendedName>
</protein>
<evidence type="ECO:0008006" key="9">
    <source>
        <dbReference type="Google" id="ProtNLM"/>
    </source>
</evidence>
<feature type="transmembrane region" description="Helical" evidence="6">
    <location>
        <begin position="651"/>
        <end position="671"/>
    </location>
</feature>
<keyword evidence="2" id="KW-0813">Transport</keyword>
<dbReference type="InterPro" id="IPR011701">
    <property type="entry name" value="MFS"/>
</dbReference>
<evidence type="ECO:0000256" key="3">
    <source>
        <dbReference type="ARBA" id="ARBA00022692"/>
    </source>
</evidence>
<reference evidence="7 8" key="1">
    <citation type="journal article" date="2020" name="G3 (Bethesda)">
        <title>Improved Reference Genome for Cyclotella cryptica CCMP332, a Model for Cell Wall Morphogenesis, Salinity Adaptation, and Lipid Production in Diatoms (Bacillariophyta).</title>
        <authorList>
            <person name="Roberts W.R."/>
            <person name="Downey K.M."/>
            <person name="Ruck E.C."/>
            <person name="Traller J.C."/>
            <person name="Alverson A.J."/>
        </authorList>
    </citation>
    <scope>NUCLEOTIDE SEQUENCE [LARGE SCALE GENOMIC DNA]</scope>
    <source>
        <strain evidence="7 8">CCMP332</strain>
    </source>
</reference>
<keyword evidence="4 6" id="KW-1133">Transmembrane helix</keyword>
<dbReference type="AlphaFoldDB" id="A0ABD3QW04"/>
<keyword evidence="5 6" id="KW-0472">Membrane</keyword>
<evidence type="ECO:0000313" key="8">
    <source>
        <dbReference type="Proteomes" id="UP001516023"/>
    </source>
</evidence>
<feature type="transmembrane region" description="Helical" evidence="6">
    <location>
        <begin position="189"/>
        <end position="209"/>
    </location>
</feature>
<comment type="subcellular location">
    <subcellularLocation>
        <location evidence="1">Membrane</location>
        <topology evidence="1">Multi-pass membrane protein</topology>
    </subcellularLocation>
</comment>
<sequence length="730" mass="79779">MSVSALLQTQLATASLFLSTPTTRTPTILLLIASFGSSLHHPVTTFFYLAVLNGAASDAAVSIGTLGFIQGLGGTVGGPLVGWALDRYGPFVPIVVTAAACSMGCLWRGMADSLWQLQMGAVLNGVGVNLWSVVMGHLVKSFDHKLRSEVLSGIAVQLAVVQIAGKALFPIAEYALRNIVGVTDDLLRYRLHMGVCTAFCFYGTVALCWDRDNLRARWSDAHLVKDGTINMRSVKYKQKQSDILDNDLEEGAAARNCRAELQDHVCLPLVPSHHSTNRTHQSTSVEMMEIPSNCHASHKATKNIHNNADYDQSNRQPDQIHKQQSQPFIDTIESTNNCQINPSPMKPTQPDKYQNEHVMTTIIFTVALLVQSLSNTILTVLWPLIVHDRFHLSAQTFGVLTFISSLASMGAMASFPVVERKVGRVRCAAGGFGVAALLGVVFCISTFGGVVENSEVSHRMYDRLEGSKRNLVSPESRSFDVTSIEEDVSAFLLPWRNRNMALPKTGQHTFARNNVHDNLHSFFADYSVAREDYNATSNISSGNRHRIDKIVDNDQSTQQPYLWHALSAIALHSSLSFIEPSIKSIFSIVTASPSDSLAQESAPKLGFTMGFMTTIANIGGMIGNIAGTWMYKLSNDNESVLYGNIFVRGGSLAFFVSALLLGASSLCIWGLDEPIHSRVIQGPSVGSPFNEANCCDVEDRSEISDDSESLRDGCCLSLRERETNHVLKCE</sequence>
<evidence type="ECO:0000313" key="7">
    <source>
        <dbReference type="EMBL" id="KAL3804520.1"/>
    </source>
</evidence>
<feature type="transmembrane region" description="Helical" evidence="6">
    <location>
        <begin position="362"/>
        <end position="385"/>
    </location>
</feature>
<organism evidence="7 8">
    <name type="scientific">Cyclotella cryptica</name>
    <dbReference type="NCBI Taxonomy" id="29204"/>
    <lineage>
        <taxon>Eukaryota</taxon>
        <taxon>Sar</taxon>
        <taxon>Stramenopiles</taxon>
        <taxon>Ochrophyta</taxon>
        <taxon>Bacillariophyta</taxon>
        <taxon>Coscinodiscophyceae</taxon>
        <taxon>Thalassiosirophycidae</taxon>
        <taxon>Stephanodiscales</taxon>
        <taxon>Stephanodiscaceae</taxon>
        <taxon>Cyclotella</taxon>
    </lineage>
</organism>
<feature type="transmembrane region" description="Helical" evidence="6">
    <location>
        <begin position="605"/>
        <end position="631"/>
    </location>
</feature>
<dbReference type="Proteomes" id="UP001516023">
    <property type="component" value="Unassembled WGS sequence"/>
</dbReference>
<gene>
    <name evidence="7" type="ORF">HJC23_002559</name>
</gene>
<dbReference type="InterPro" id="IPR036259">
    <property type="entry name" value="MFS_trans_sf"/>
</dbReference>
<feature type="transmembrane region" description="Helical" evidence="6">
    <location>
        <begin position="397"/>
        <end position="418"/>
    </location>
</feature>
<dbReference type="EMBL" id="JABMIG020000007">
    <property type="protein sequence ID" value="KAL3804520.1"/>
    <property type="molecule type" value="Genomic_DNA"/>
</dbReference>
<dbReference type="PANTHER" id="PTHR23504:SF15">
    <property type="entry name" value="MAJOR FACILITATOR SUPERFAMILY (MFS) PROFILE DOMAIN-CONTAINING PROTEIN"/>
    <property type="match status" value="1"/>
</dbReference>
<evidence type="ECO:0000256" key="6">
    <source>
        <dbReference type="SAM" id="Phobius"/>
    </source>
</evidence>
<evidence type="ECO:0000256" key="1">
    <source>
        <dbReference type="ARBA" id="ARBA00004141"/>
    </source>
</evidence>
<feature type="transmembrane region" description="Helical" evidence="6">
    <location>
        <begin position="150"/>
        <end position="169"/>
    </location>
</feature>
<dbReference type="SUPFAM" id="SSF103473">
    <property type="entry name" value="MFS general substrate transporter"/>
    <property type="match status" value="1"/>
</dbReference>
<proteinExistence type="predicted"/>
<dbReference type="CDD" id="cd06174">
    <property type="entry name" value="MFS"/>
    <property type="match status" value="1"/>
</dbReference>
<dbReference type="GO" id="GO:0016020">
    <property type="term" value="C:membrane"/>
    <property type="evidence" value="ECO:0007669"/>
    <property type="project" value="UniProtKB-SubCell"/>
</dbReference>
<name>A0ABD3QW04_9STRA</name>
<comment type="caution">
    <text evidence="7">The sequence shown here is derived from an EMBL/GenBank/DDBJ whole genome shotgun (WGS) entry which is preliminary data.</text>
</comment>